<organism evidence="3 4">
    <name type="scientific">Noviherbaspirillum pedocola</name>
    <dbReference type="NCBI Taxonomy" id="2801341"/>
    <lineage>
        <taxon>Bacteria</taxon>
        <taxon>Pseudomonadati</taxon>
        <taxon>Pseudomonadota</taxon>
        <taxon>Betaproteobacteria</taxon>
        <taxon>Burkholderiales</taxon>
        <taxon>Oxalobacteraceae</taxon>
        <taxon>Noviherbaspirillum</taxon>
    </lineage>
</organism>
<sequence length="100" mass="12342">MKRRAASSNQFCRFDYDSDPLDQKLAQRGIELIAPHRKNRIRAATQDGRPLRRYKRRWKIERTFAWFNKFKRVITRWDRCIERYTVFVHLAFAMILLRRL</sequence>
<dbReference type="Pfam" id="PF01609">
    <property type="entry name" value="DDE_Tnp_1"/>
    <property type="match status" value="1"/>
</dbReference>
<protein>
    <submittedName>
        <fullName evidence="3">Transposase</fullName>
    </submittedName>
</protein>
<evidence type="ECO:0000259" key="2">
    <source>
        <dbReference type="Pfam" id="PF01609"/>
    </source>
</evidence>
<reference evidence="3" key="1">
    <citation type="submission" date="2021-01" db="EMBL/GenBank/DDBJ databases">
        <title>Genome sequence of strain Noviherbaspirillum sp. DKR-6.</title>
        <authorList>
            <person name="Chaudhary D.K."/>
        </authorList>
    </citation>
    <scope>NUCLEOTIDE SEQUENCE</scope>
    <source>
        <strain evidence="3">DKR-6</strain>
    </source>
</reference>
<evidence type="ECO:0000313" key="4">
    <source>
        <dbReference type="Proteomes" id="UP000622890"/>
    </source>
</evidence>
<dbReference type="AlphaFoldDB" id="A0A934W9P6"/>
<dbReference type="GO" id="GO:0003677">
    <property type="term" value="F:DNA binding"/>
    <property type="evidence" value="ECO:0007669"/>
    <property type="project" value="InterPro"/>
</dbReference>
<dbReference type="PANTHER" id="PTHR30007">
    <property type="entry name" value="PHP DOMAIN PROTEIN"/>
    <property type="match status" value="1"/>
</dbReference>
<dbReference type="GO" id="GO:0006313">
    <property type="term" value="P:DNA transposition"/>
    <property type="evidence" value="ECO:0007669"/>
    <property type="project" value="InterPro"/>
</dbReference>
<dbReference type="EMBL" id="JAEPBG010000044">
    <property type="protein sequence ID" value="MBK4739240.1"/>
    <property type="molecule type" value="Genomic_DNA"/>
</dbReference>
<dbReference type="PANTHER" id="PTHR30007:SF1">
    <property type="entry name" value="BLR1914 PROTEIN"/>
    <property type="match status" value="1"/>
</dbReference>
<name>A0A934W9P6_9BURK</name>
<dbReference type="Proteomes" id="UP000622890">
    <property type="component" value="Unassembled WGS sequence"/>
</dbReference>
<feature type="domain" description="Transposase IS4-like" evidence="2">
    <location>
        <begin position="33"/>
        <end position="77"/>
    </location>
</feature>
<gene>
    <name evidence="3" type="ORF">JJB74_32005</name>
</gene>
<keyword evidence="1" id="KW-0472">Membrane</keyword>
<comment type="caution">
    <text evidence="3">The sequence shown here is derived from an EMBL/GenBank/DDBJ whole genome shotgun (WGS) entry which is preliminary data.</text>
</comment>
<dbReference type="GO" id="GO:0004803">
    <property type="term" value="F:transposase activity"/>
    <property type="evidence" value="ECO:0007669"/>
    <property type="project" value="InterPro"/>
</dbReference>
<accession>A0A934W9P6</accession>
<keyword evidence="1" id="KW-0812">Transmembrane</keyword>
<feature type="transmembrane region" description="Helical" evidence="1">
    <location>
        <begin position="80"/>
        <end position="97"/>
    </location>
</feature>
<keyword evidence="4" id="KW-1185">Reference proteome</keyword>
<keyword evidence="1" id="KW-1133">Transmembrane helix</keyword>
<evidence type="ECO:0000313" key="3">
    <source>
        <dbReference type="EMBL" id="MBK4739240.1"/>
    </source>
</evidence>
<evidence type="ECO:0000256" key="1">
    <source>
        <dbReference type="SAM" id="Phobius"/>
    </source>
</evidence>
<dbReference type="InterPro" id="IPR002559">
    <property type="entry name" value="Transposase_11"/>
</dbReference>
<proteinExistence type="predicted"/>